<reference evidence="1" key="1">
    <citation type="journal article" date="2012" name="Nat. Biotechnol.">
        <title>Draft genome sequence of pigeonpea (Cajanus cajan), an orphan legume crop of resource-poor farmers.</title>
        <authorList>
            <person name="Varshney R.K."/>
            <person name="Chen W."/>
            <person name="Li Y."/>
            <person name="Bharti A.K."/>
            <person name="Saxena R.K."/>
            <person name="Schlueter J.A."/>
            <person name="Donoghue M.T."/>
            <person name="Azam S."/>
            <person name="Fan G."/>
            <person name="Whaley A.M."/>
            <person name="Farmer A.D."/>
            <person name="Sheridan J."/>
            <person name="Iwata A."/>
            <person name="Tuteja R."/>
            <person name="Penmetsa R.V."/>
            <person name="Wu W."/>
            <person name="Upadhyaya H.D."/>
            <person name="Yang S.P."/>
            <person name="Shah T."/>
            <person name="Saxena K.B."/>
            <person name="Michael T."/>
            <person name="McCombie W.R."/>
            <person name="Yang B."/>
            <person name="Zhang G."/>
            <person name="Yang H."/>
            <person name="Wang J."/>
            <person name="Spillane C."/>
            <person name="Cook D.R."/>
            <person name="May G.D."/>
            <person name="Xu X."/>
            <person name="Jackson S.A."/>
        </authorList>
    </citation>
    <scope>NUCLEOTIDE SEQUENCE [LARGE SCALE GENOMIC DNA]</scope>
</reference>
<protein>
    <submittedName>
        <fullName evidence="1">Uncharacterized protein</fullName>
    </submittedName>
</protein>
<dbReference type="EMBL" id="KQ483420">
    <property type="protein sequence ID" value="KYP52764.1"/>
    <property type="molecule type" value="Genomic_DNA"/>
</dbReference>
<keyword evidence="2" id="KW-1185">Reference proteome</keyword>
<sequence>MAVAGLILACFARGDRRTAQRHLGAVLSKAPTLAQHAKGTFAFTLLTAPKHGLRLAAADPIGVLPHSPAPSASKITSSDANTSTTTVTNKALTFMSLTILSKCAHTDQSLTTSITIWFAIAH</sequence>
<name>A0A151SD68_CAJCA</name>
<gene>
    <name evidence="1" type="ORF">KK1_025298</name>
</gene>
<evidence type="ECO:0000313" key="2">
    <source>
        <dbReference type="Proteomes" id="UP000075243"/>
    </source>
</evidence>
<dbReference type="AlphaFoldDB" id="A0A151SD68"/>
<dbReference type="Proteomes" id="UP000075243">
    <property type="component" value="Unassembled WGS sequence"/>
</dbReference>
<dbReference type="Gramene" id="C.cajan_25249.t">
    <property type="protein sequence ID" value="C.cajan_25249.t.cds1"/>
    <property type="gene ID" value="C.cajan_25249"/>
</dbReference>
<proteinExistence type="predicted"/>
<organism evidence="1 2">
    <name type="scientific">Cajanus cajan</name>
    <name type="common">Pigeon pea</name>
    <name type="synonym">Cajanus indicus</name>
    <dbReference type="NCBI Taxonomy" id="3821"/>
    <lineage>
        <taxon>Eukaryota</taxon>
        <taxon>Viridiplantae</taxon>
        <taxon>Streptophyta</taxon>
        <taxon>Embryophyta</taxon>
        <taxon>Tracheophyta</taxon>
        <taxon>Spermatophyta</taxon>
        <taxon>Magnoliopsida</taxon>
        <taxon>eudicotyledons</taxon>
        <taxon>Gunneridae</taxon>
        <taxon>Pentapetalae</taxon>
        <taxon>rosids</taxon>
        <taxon>fabids</taxon>
        <taxon>Fabales</taxon>
        <taxon>Fabaceae</taxon>
        <taxon>Papilionoideae</taxon>
        <taxon>50 kb inversion clade</taxon>
        <taxon>NPAAA clade</taxon>
        <taxon>indigoferoid/millettioid clade</taxon>
        <taxon>Phaseoleae</taxon>
        <taxon>Cajanus</taxon>
    </lineage>
</organism>
<evidence type="ECO:0000313" key="1">
    <source>
        <dbReference type="EMBL" id="KYP52764.1"/>
    </source>
</evidence>
<accession>A0A151SD68</accession>